<accession>A0ABV5I7K2</accession>
<evidence type="ECO:0000313" key="11">
    <source>
        <dbReference type="Proteomes" id="UP001589647"/>
    </source>
</evidence>
<keyword evidence="3 8" id="KW-0418">Kinase</keyword>
<evidence type="ECO:0000256" key="7">
    <source>
        <dbReference type="NCBIfam" id="TIGR01234"/>
    </source>
</evidence>
<dbReference type="InterPro" id="IPR005929">
    <property type="entry name" value="Ribulokinase"/>
</dbReference>
<protein>
    <recommendedName>
        <fullName evidence="7 8">Ribulokinase</fullName>
        <ecNumber evidence="7 8">2.7.1.16</ecNumber>
    </recommendedName>
</protein>
<feature type="domain" description="Carbohydrate kinase FGGY C-terminal" evidence="9">
    <location>
        <begin position="291"/>
        <end position="476"/>
    </location>
</feature>
<dbReference type="Gene3D" id="3.30.420.40">
    <property type="match status" value="1"/>
</dbReference>
<organism evidence="10 11">
    <name type="scientific">Nonomuraea spiralis</name>
    <dbReference type="NCBI Taxonomy" id="46182"/>
    <lineage>
        <taxon>Bacteria</taxon>
        <taxon>Bacillati</taxon>
        <taxon>Actinomycetota</taxon>
        <taxon>Actinomycetes</taxon>
        <taxon>Streptosporangiales</taxon>
        <taxon>Streptosporangiaceae</taxon>
        <taxon>Nonomuraea</taxon>
    </lineage>
</organism>
<dbReference type="InterPro" id="IPR018485">
    <property type="entry name" value="FGGY_C"/>
</dbReference>
<keyword evidence="11" id="KW-1185">Reference proteome</keyword>
<sequence length="539" mass="57335">MVGVDFGTLSGRAVVVRVADGAELGSAVHEYAERVIEHTLPGTDVRLGPDWALQSPRDWLDVLRLAVPGALAAAGVAPEDVIGVGADFTACTVLPTTADGTPLCFETPEQPHAWPKLWKHHAAQPHADRINELAARRGESWLPRYGGKISSEWEFAKALQVVEEAPEVYARAERWIEAADWIVWQLSGVESRNICTAGYKGVFQDGSYPSEDFLTALNPDFSGFIGKLATGVVGDDVNGTTLAPLGGLAGRLTGQAAAWTGLPEGVAVAVGNVDAHVTAAAADAVRPGQMVAIMGTSTCHIMPSDRLAEVPGMCGVVRDGIVPGLWGYEAGQSAVGDIFAWYVDNFGADGHERLTELAERQAVGAHGLVALDWFGGNRSVLVDHDLSGVIVGQTLATRPEDVYRALIESTAYGTRMIVETFERSGVPVEEFVVAGGLLKNRFLMQVYADVLRRPLSVIGSDQGPALGSAVHAAVAAGAYPGIGEAAAAMGKRTRAAYVPDQARADAYDRLYAQYRELHDHFGDGRMLHTLRAIRNEAAK</sequence>
<evidence type="ECO:0000256" key="1">
    <source>
        <dbReference type="ARBA" id="ARBA00022679"/>
    </source>
</evidence>
<proteinExistence type="inferred from homology"/>
<evidence type="ECO:0000256" key="2">
    <source>
        <dbReference type="ARBA" id="ARBA00022741"/>
    </source>
</evidence>
<dbReference type="SUPFAM" id="SSF53067">
    <property type="entry name" value="Actin-like ATPase domain"/>
    <property type="match status" value="2"/>
</dbReference>
<dbReference type="NCBIfam" id="TIGR01234">
    <property type="entry name" value="L-ribulokinase"/>
    <property type="match status" value="1"/>
</dbReference>
<dbReference type="PANTHER" id="PTHR43435">
    <property type="entry name" value="RIBULOKINASE"/>
    <property type="match status" value="1"/>
</dbReference>
<dbReference type="PIRSF" id="PIRSF000538">
    <property type="entry name" value="GlpK"/>
    <property type="match status" value="1"/>
</dbReference>
<comment type="similarity">
    <text evidence="8">Belongs to the ribulokinase family.</text>
</comment>
<evidence type="ECO:0000256" key="4">
    <source>
        <dbReference type="ARBA" id="ARBA00022840"/>
    </source>
</evidence>
<keyword evidence="2" id="KW-0547">Nucleotide-binding</keyword>
<dbReference type="Proteomes" id="UP001589647">
    <property type="component" value="Unassembled WGS sequence"/>
</dbReference>
<gene>
    <name evidence="10" type="primary">araB</name>
    <name evidence="10" type="ORF">ACFFV7_04825</name>
</gene>
<dbReference type="GO" id="GO:0008741">
    <property type="term" value="F:ribulokinase activity"/>
    <property type="evidence" value="ECO:0007669"/>
    <property type="project" value="UniProtKB-EC"/>
</dbReference>
<dbReference type="Pfam" id="PF02782">
    <property type="entry name" value="FGGY_C"/>
    <property type="match status" value="1"/>
</dbReference>
<keyword evidence="4" id="KW-0067">ATP-binding</keyword>
<evidence type="ECO:0000259" key="9">
    <source>
        <dbReference type="Pfam" id="PF02782"/>
    </source>
</evidence>
<keyword evidence="1 8" id="KW-0808">Transferase</keyword>
<dbReference type="CDD" id="cd07781">
    <property type="entry name" value="ASKHA_NBD_FGGY_L-RBK"/>
    <property type="match status" value="1"/>
</dbReference>
<dbReference type="InterPro" id="IPR000577">
    <property type="entry name" value="Carb_kinase_FGGY"/>
</dbReference>
<reference evidence="10 11" key="1">
    <citation type="submission" date="2024-09" db="EMBL/GenBank/DDBJ databases">
        <authorList>
            <person name="Sun Q."/>
            <person name="Mori K."/>
        </authorList>
    </citation>
    <scope>NUCLEOTIDE SEQUENCE [LARGE SCALE GENOMIC DNA]</scope>
    <source>
        <strain evidence="10 11">CCM 3426</strain>
    </source>
</reference>
<evidence type="ECO:0000256" key="8">
    <source>
        <dbReference type="RuleBase" id="RU003455"/>
    </source>
</evidence>
<dbReference type="NCBIfam" id="NF003154">
    <property type="entry name" value="PRK04123.1"/>
    <property type="match status" value="1"/>
</dbReference>
<evidence type="ECO:0000256" key="3">
    <source>
        <dbReference type="ARBA" id="ARBA00022777"/>
    </source>
</evidence>
<dbReference type="PANTHER" id="PTHR43435:SF4">
    <property type="entry name" value="FGGY CARBOHYDRATE KINASE DOMAIN-CONTAINING PROTEIN"/>
    <property type="match status" value="1"/>
</dbReference>
<comment type="caution">
    <text evidence="10">The sequence shown here is derived from an EMBL/GenBank/DDBJ whole genome shotgun (WGS) entry which is preliminary data.</text>
</comment>
<evidence type="ECO:0000256" key="6">
    <source>
        <dbReference type="ARBA" id="ARBA00023277"/>
    </source>
</evidence>
<dbReference type="RefSeq" id="WP_189650639.1">
    <property type="nucleotide sequence ID" value="NZ_BMRC01000014.1"/>
</dbReference>
<keyword evidence="6 8" id="KW-0119">Carbohydrate metabolism</keyword>
<dbReference type="Gene3D" id="1.20.58.2240">
    <property type="match status" value="1"/>
</dbReference>
<evidence type="ECO:0000256" key="5">
    <source>
        <dbReference type="ARBA" id="ARBA00022935"/>
    </source>
</evidence>
<dbReference type="EC" id="2.7.1.16" evidence="7 8"/>
<keyword evidence="5 8" id="KW-0054">Arabinose catabolism</keyword>
<evidence type="ECO:0000313" key="10">
    <source>
        <dbReference type="EMBL" id="MFB9200507.1"/>
    </source>
</evidence>
<dbReference type="EMBL" id="JBHMEI010000002">
    <property type="protein sequence ID" value="MFB9200507.1"/>
    <property type="molecule type" value="Genomic_DNA"/>
</dbReference>
<name>A0ABV5I7K2_9ACTN</name>
<comment type="pathway">
    <text evidence="8">Carbohydrate degradation; L-arabinose degradation via L-ribulose; D-xylulose 5-phosphate from L-arabinose (bacterial route): step 2/3.</text>
</comment>
<comment type="catalytic activity">
    <reaction evidence="8">
        <text>L-ribulose + ATP = L-ribulose 5-phosphate + ADP + H(+)</text>
        <dbReference type="Rhea" id="RHEA:22072"/>
        <dbReference type="ChEBI" id="CHEBI:15378"/>
        <dbReference type="ChEBI" id="CHEBI:16880"/>
        <dbReference type="ChEBI" id="CHEBI:30616"/>
        <dbReference type="ChEBI" id="CHEBI:58226"/>
        <dbReference type="ChEBI" id="CHEBI:456216"/>
        <dbReference type="EC" id="2.7.1.16"/>
    </reaction>
</comment>
<dbReference type="InterPro" id="IPR043129">
    <property type="entry name" value="ATPase_NBD"/>
</dbReference>